<dbReference type="Proteomes" id="UP000198211">
    <property type="component" value="Unassembled WGS sequence"/>
</dbReference>
<protein>
    <submittedName>
        <fullName evidence="1">Uncharacterized protein</fullName>
    </submittedName>
</protein>
<proteinExistence type="predicted"/>
<accession>A0A225VYT4</accession>
<gene>
    <name evidence="1" type="ORF">PHMEG_00017271</name>
</gene>
<keyword evidence="2" id="KW-1185">Reference proteome</keyword>
<evidence type="ECO:0000313" key="1">
    <source>
        <dbReference type="EMBL" id="OWZ09947.1"/>
    </source>
</evidence>
<dbReference type="AlphaFoldDB" id="A0A225VYT4"/>
<organism evidence="1 2">
    <name type="scientific">Phytophthora megakarya</name>
    <dbReference type="NCBI Taxonomy" id="4795"/>
    <lineage>
        <taxon>Eukaryota</taxon>
        <taxon>Sar</taxon>
        <taxon>Stramenopiles</taxon>
        <taxon>Oomycota</taxon>
        <taxon>Peronosporomycetes</taxon>
        <taxon>Peronosporales</taxon>
        <taxon>Peronosporaceae</taxon>
        <taxon>Phytophthora</taxon>
    </lineage>
</organism>
<evidence type="ECO:0000313" key="2">
    <source>
        <dbReference type="Proteomes" id="UP000198211"/>
    </source>
</evidence>
<sequence>MTHPLKRLRLFVGANMDADPGHTPRRVQRTLDQVNHFLSSTFVHLASNSPVWWREFKAAARRIDFESASWALALQATAEPEAPSAGPAIPTALVAPLSAAQRVVMHDTSDAAGPSRTGRIPEHIRAIVPRNTEGQESCLRFFAGSMCYGGSKTKCASSKRTHI</sequence>
<name>A0A225VYT4_9STRA</name>
<comment type="caution">
    <text evidence="1">The sequence shown here is derived from an EMBL/GenBank/DDBJ whole genome shotgun (WGS) entry which is preliminary data.</text>
</comment>
<dbReference type="EMBL" id="NBNE01002612">
    <property type="protein sequence ID" value="OWZ09947.1"/>
    <property type="molecule type" value="Genomic_DNA"/>
</dbReference>
<reference evidence="2" key="1">
    <citation type="submission" date="2017-03" db="EMBL/GenBank/DDBJ databases">
        <title>Phytopthora megakarya and P. palmivora, two closely related causual agents of cacao black pod achieved similar genome size and gene model numbers by different mechanisms.</title>
        <authorList>
            <person name="Ali S."/>
            <person name="Shao J."/>
            <person name="Larry D.J."/>
            <person name="Kronmiller B."/>
            <person name="Shen D."/>
            <person name="Strem M.D."/>
            <person name="Melnick R.L."/>
            <person name="Guiltinan M.J."/>
            <person name="Tyler B.M."/>
            <person name="Meinhardt L.W."/>
            <person name="Bailey B.A."/>
        </authorList>
    </citation>
    <scope>NUCLEOTIDE SEQUENCE [LARGE SCALE GENOMIC DNA]</scope>
    <source>
        <strain evidence="2">zdho120</strain>
    </source>
</reference>
<dbReference type="OrthoDB" id="127824at2759"/>